<protein>
    <submittedName>
        <fullName evidence="2">DUF4185 domain-containing protein</fullName>
    </submittedName>
</protein>
<reference evidence="2 3" key="1">
    <citation type="submission" date="2020-08" db="EMBL/GenBank/DDBJ databases">
        <title>Edaphobacter telluris sp. nov. and Acidobacterium dinghuensis sp. nov., two acidobacteria isolated from forest soil.</title>
        <authorList>
            <person name="Fu J."/>
            <person name="Qiu L."/>
        </authorList>
    </citation>
    <scope>NUCLEOTIDE SEQUENCE [LARGE SCALE GENOMIC DNA]</scope>
    <source>
        <strain evidence="2">4Y35</strain>
    </source>
</reference>
<evidence type="ECO:0000313" key="3">
    <source>
        <dbReference type="Proteomes" id="UP000515312"/>
    </source>
</evidence>
<feature type="domain" description="DUF4185" evidence="1">
    <location>
        <begin position="70"/>
        <end position="384"/>
    </location>
</feature>
<evidence type="ECO:0000313" key="2">
    <source>
        <dbReference type="EMBL" id="QNI30648.1"/>
    </source>
</evidence>
<sequence length="409" mass="44288">MASFFLPHSLPHVPVRVWPFRWRYFRSLPYIFLLSVAGVGISGCGVHSASSPDLTIASVKDLGTLSTNPGILGRDGGYSAAFQGYSVWLYGDTFLAKSNAEDFTLISDSWSYTRNFNAQNDITGFQQPLDSAGAPTMILPETPMEEAFNGAHNSNNCQKQPCGARWALWPSSIAVDPVSGHALVFYMLVYSLPGNFNFQAVGNSVATWQSLEDQPQRPTINPPVVAGHPDLLFNEHEPSFGSAALICRGTLYIYGCGIPTSGSDKGCRLGKVNPANVLDRSTWSYYAGNGHWSSQAGHAVSVFAGDNILSVAWNSYLQRYLAVYSAPLSQNVMMRTAPNPEGPWSDELIAFTAMQPAQGNVYDAHAHSEFDANGGQTIYVTYSLSTPAPFSSEMRLVSIELAAASVPTE</sequence>
<accession>A0A7G8BDM8</accession>
<proteinExistence type="predicted"/>
<dbReference type="InterPro" id="IPR025442">
    <property type="entry name" value="DUF4185"/>
</dbReference>
<dbReference type="AlphaFoldDB" id="A0A7G8BDM8"/>
<evidence type="ECO:0000259" key="1">
    <source>
        <dbReference type="Pfam" id="PF13810"/>
    </source>
</evidence>
<name>A0A7G8BDM8_9BACT</name>
<dbReference type="KEGG" id="adin:H7849_16080"/>
<gene>
    <name evidence="2" type="ORF">H7849_16080</name>
</gene>
<dbReference type="Pfam" id="PF13810">
    <property type="entry name" value="DUF4185"/>
    <property type="match status" value="1"/>
</dbReference>
<keyword evidence="3" id="KW-1185">Reference proteome</keyword>
<dbReference type="EMBL" id="CP060394">
    <property type="protein sequence ID" value="QNI30648.1"/>
    <property type="molecule type" value="Genomic_DNA"/>
</dbReference>
<organism evidence="2 3">
    <name type="scientific">Alloacidobacterium dinghuense</name>
    <dbReference type="NCBI Taxonomy" id="2763107"/>
    <lineage>
        <taxon>Bacteria</taxon>
        <taxon>Pseudomonadati</taxon>
        <taxon>Acidobacteriota</taxon>
        <taxon>Terriglobia</taxon>
        <taxon>Terriglobales</taxon>
        <taxon>Acidobacteriaceae</taxon>
        <taxon>Alloacidobacterium</taxon>
    </lineage>
</organism>
<dbReference type="RefSeq" id="WP_186740672.1">
    <property type="nucleotide sequence ID" value="NZ_CP060394.1"/>
</dbReference>
<dbReference type="Proteomes" id="UP000515312">
    <property type="component" value="Chromosome"/>
</dbReference>